<reference evidence="3" key="1">
    <citation type="submission" date="2020-10" db="EMBL/GenBank/DDBJ databases">
        <title>Complete genome sequence of Bacillus velezensis NST6.</title>
        <authorList>
            <person name="Choi J."/>
        </authorList>
    </citation>
    <scope>NUCLEOTIDE SEQUENCE [LARGE SCALE GENOMIC DNA]</scope>
    <source>
        <strain evidence="3">NST6</strain>
    </source>
</reference>
<accession>A0A411A745</accession>
<gene>
    <name evidence="2" type="ORF">BACVE_003634</name>
</gene>
<dbReference type="Pfam" id="PF14179">
    <property type="entry name" value="YppG"/>
    <property type="match status" value="1"/>
</dbReference>
<name>A0A411A745_BACVE</name>
<dbReference type="RefSeq" id="WP_017418018.1">
    <property type="nucleotide sequence ID" value="NZ_BDDG01000002.1"/>
</dbReference>
<evidence type="ECO:0000313" key="3">
    <source>
        <dbReference type="Proteomes" id="UP000587477"/>
    </source>
</evidence>
<evidence type="ECO:0000256" key="1">
    <source>
        <dbReference type="SAM" id="MobiDB-lite"/>
    </source>
</evidence>
<dbReference type="KEGG" id="bmp:NG74_02138"/>
<feature type="region of interest" description="Disordered" evidence="1">
    <location>
        <begin position="21"/>
        <end position="107"/>
    </location>
</feature>
<protein>
    <submittedName>
        <fullName evidence="2">Uncharacterized protein</fullName>
    </submittedName>
</protein>
<sequence>MQWRAQPYQNMYQQPAGYFYPQQIQPLQQPSPQQIQPLQQPSPQQIQPLQPPPYHQQGQYPQQFYPNQEYGHVQQPFAPPPPQAAMPGGQPGFVNPYPVPRPNQQQSSQFSGILSQFKKTNGQFDFNKMIDTTGQMVSAVNQVGSLVKGLTNIFK</sequence>
<evidence type="ECO:0000313" key="2">
    <source>
        <dbReference type="EMBL" id="QOY28593.1"/>
    </source>
</evidence>
<dbReference type="InterPro" id="IPR025555">
    <property type="entry name" value="YppG"/>
</dbReference>
<dbReference type="EMBL" id="CP063687">
    <property type="protein sequence ID" value="QOY28593.1"/>
    <property type="molecule type" value="Genomic_DNA"/>
</dbReference>
<feature type="compositionally biased region" description="Low complexity" evidence="1">
    <location>
        <begin position="21"/>
        <end position="48"/>
    </location>
</feature>
<organism evidence="2 3">
    <name type="scientific">Bacillus velezensis</name>
    <dbReference type="NCBI Taxonomy" id="492670"/>
    <lineage>
        <taxon>Bacteria</taxon>
        <taxon>Bacillati</taxon>
        <taxon>Bacillota</taxon>
        <taxon>Bacilli</taxon>
        <taxon>Bacillales</taxon>
        <taxon>Bacillaceae</taxon>
        <taxon>Bacillus</taxon>
        <taxon>Bacillus amyloliquefaciens group</taxon>
    </lineage>
</organism>
<dbReference type="Proteomes" id="UP000587477">
    <property type="component" value="Chromosome"/>
</dbReference>
<dbReference type="AlphaFoldDB" id="A0A411A745"/>
<proteinExistence type="predicted"/>